<evidence type="ECO:0000313" key="10">
    <source>
        <dbReference type="Proteomes" id="UP000016944"/>
    </source>
</evidence>
<keyword evidence="3 6" id="KW-0479">Metal-binding</keyword>
<feature type="domain" description="Alcohol dehydrogenase-like C-terminal" evidence="7">
    <location>
        <begin position="179"/>
        <end position="304"/>
    </location>
</feature>
<evidence type="ECO:0000313" key="9">
    <source>
        <dbReference type="EMBL" id="CDI12312.1"/>
    </source>
</evidence>
<evidence type="ECO:0000256" key="5">
    <source>
        <dbReference type="ARBA" id="ARBA00023002"/>
    </source>
</evidence>
<dbReference type="GO" id="GO:0008270">
    <property type="term" value="F:zinc ion binding"/>
    <property type="evidence" value="ECO:0007669"/>
    <property type="project" value="InterPro"/>
</dbReference>
<dbReference type="Gene3D" id="3.90.180.10">
    <property type="entry name" value="Medium-chain alcohol dehydrogenases, catalytic domain"/>
    <property type="match status" value="1"/>
</dbReference>
<dbReference type="Proteomes" id="UP000016944">
    <property type="component" value="Plasmid IRBL74_p"/>
</dbReference>
<name>U4Q8F8_9HYPH</name>
<evidence type="ECO:0000256" key="1">
    <source>
        <dbReference type="ARBA" id="ARBA00001947"/>
    </source>
</evidence>
<dbReference type="PANTHER" id="PTHR43161:SF9">
    <property type="entry name" value="SORBITOL DEHYDROGENASE"/>
    <property type="match status" value="1"/>
</dbReference>
<feature type="domain" description="Alcohol dehydrogenase-like N-terminal" evidence="8">
    <location>
        <begin position="23"/>
        <end position="139"/>
    </location>
</feature>
<evidence type="ECO:0000259" key="7">
    <source>
        <dbReference type="Pfam" id="PF00107"/>
    </source>
</evidence>
<evidence type="ECO:0000256" key="2">
    <source>
        <dbReference type="ARBA" id="ARBA00008072"/>
    </source>
</evidence>
<dbReference type="InterPro" id="IPR002328">
    <property type="entry name" value="ADH_Zn_CS"/>
</dbReference>
<evidence type="ECO:0000256" key="3">
    <source>
        <dbReference type="ARBA" id="ARBA00022723"/>
    </source>
</evidence>
<evidence type="ECO:0000256" key="6">
    <source>
        <dbReference type="RuleBase" id="RU361277"/>
    </source>
</evidence>
<dbReference type="EMBL" id="HG518324">
    <property type="protein sequence ID" value="CDI12312.1"/>
    <property type="molecule type" value="Genomic_DNA"/>
</dbReference>
<dbReference type="AlphaFoldDB" id="U4Q8F8"/>
<dbReference type="HOGENOM" id="CLU_026673_11_5_5"/>
<dbReference type="InterPro" id="IPR011032">
    <property type="entry name" value="GroES-like_sf"/>
</dbReference>
<dbReference type="InterPro" id="IPR036291">
    <property type="entry name" value="NAD(P)-bd_dom_sf"/>
</dbReference>
<keyword evidence="4 6" id="KW-0862">Zinc</keyword>
<gene>
    <name evidence="9" type="ORF">BN877_p0596</name>
</gene>
<proteinExistence type="inferred from homology"/>
<protein>
    <submittedName>
        <fullName evidence="9">L-idonate 5-dehydrogenase, NAD-binding</fullName>
        <ecNumber evidence="9">1.1.1.264</ecNumber>
    </submittedName>
</protein>
<keyword evidence="9" id="KW-0614">Plasmid</keyword>
<evidence type="ECO:0000259" key="8">
    <source>
        <dbReference type="Pfam" id="PF08240"/>
    </source>
</evidence>
<sequence>MKAVVLHAPHHLVIEDRPIPMPGEGDVLVRIHRGGICGSDMHYYHHGGFGTVRIKSPMVPGHELSGIVERLGAGVSSIAVGTAVAVNPSLACGTCSFCVKGMSRHCSDMRFMGSAMRTPHIDGGFREYVVVRATQAVPVGEMAGLEEAACAEPLAVCLHAVSQAPDLRGKRVLVTGFGPIGALTFLAARHAGADAISATDIADMPLELAKKLGAEAVWNVSAADVMEEEFRDRGEFDVVFECSGSPAAMRLAIGVTKPSGTIVQVGLLPDEIKAAFNPMITKEITFRGTFRFDSEFDLAVQLISDRTIDVRPIISRTFPFERADDAFAFARHRQQAIKVMLEFA</sequence>
<dbReference type="SUPFAM" id="SSF50129">
    <property type="entry name" value="GroES-like"/>
    <property type="match status" value="1"/>
</dbReference>
<dbReference type="SUPFAM" id="SSF51735">
    <property type="entry name" value="NAD(P)-binding Rossmann-fold domains"/>
    <property type="match status" value="1"/>
</dbReference>
<dbReference type="CDD" id="cd08232">
    <property type="entry name" value="idonate-5-DH"/>
    <property type="match status" value="1"/>
</dbReference>
<comment type="cofactor">
    <cofactor evidence="1 6">
        <name>Zn(2+)</name>
        <dbReference type="ChEBI" id="CHEBI:29105"/>
    </cofactor>
</comment>
<dbReference type="PROSITE" id="PS00059">
    <property type="entry name" value="ADH_ZINC"/>
    <property type="match status" value="1"/>
</dbReference>
<accession>U4Q8F8</accession>
<dbReference type="Pfam" id="PF08240">
    <property type="entry name" value="ADH_N"/>
    <property type="match status" value="1"/>
</dbReference>
<dbReference type="InterPro" id="IPR013149">
    <property type="entry name" value="ADH-like_C"/>
</dbReference>
<geneLocation type="plasmid" evidence="9 10">
    <name>IRBL74_p</name>
</geneLocation>
<dbReference type="KEGG" id="rir:BN877_p0596"/>
<dbReference type="Pfam" id="PF00107">
    <property type="entry name" value="ADH_zinc_N"/>
    <property type="match status" value="1"/>
</dbReference>
<evidence type="ECO:0000256" key="4">
    <source>
        <dbReference type="ARBA" id="ARBA00022833"/>
    </source>
</evidence>
<dbReference type="RefSeq" id="WP_022557602.1">
    <property type="nucleotide sequence ID" value="NC_022536.1"/>
</dbReference>
<dbReference type="InterPro" id="IPR013154">
    <property type="entry name" value="ADH-like_N"/>
</dbReference>
<dbReference type="PATRIC" id="fig|424182.3.peg.5282"/>
<dbReference type="GO" id="GO:0050572">
    <property type="term" value="F:L-idonate 5-dehydrogenase [NAD(P)+] activity"/>
    <property type="evidence" value="ECO:0007669"/>
    <property type="project" value="UniProtKB-EC"/>
</dbReference>
<organism evidence="9 10">
    <name type="scientific">Agrobacterium pusense</name>
    <dbReference type="NCBI Taxonomy" id="648995"/>
    <lineage>
        <taxon>Bacteria</taxon>
        <taxon>Pseudomonadati</taxon>
        <taxon>Pseudomonadota</taxon>
        <taxon>Alphaproteobacteria</taxon>
        <taxon>Hyphomicrobiales</taxon>
        <taxon>Rhizobiaceae</taxon>
        <taxon>Rhizobium/Agrobacterium group</taxon>
        <taxon>Agrobacterium</taxon>
    </lineage>
</organism>
<dbReference type="PANTHER" id="PTHR43161">
    <property type="entry name" value="SORBITOL DEHYDROGENASE"/>
    <property type="match status" value="1"/>
</dbReference>
<dbReference type="Gene3D" id="3.40.50.720">
    <property type="entry name" value="NAD(P)-binding Rossmann-like Domain"/>
    <property type="match status" value="1"/>
</dbReference>
<reference evidence="9 10" key="1">
    <citation type="journal article" date="2013" name="Genome Announc.">
        <title>Complete Genome Sequence of the Sesbania Symbiont and Rice Growth-Promoting Endophyte Rhizobium sp. Strain IRBG74.</title>
        <authorList>
            <person name="Crook M.B."/>
            <person name="Mitra S."/>
            <person name="Ane J.M."/>
            <person name="Sadowsky M.J."/>
            <person name="Gyaneshwar P."/>
        </authorList>
    </citation>
    <scope>NUCLEOTIDE SEQUENCE [LARGE SCALE GENOMIC DNA]</scope>
    <source>
        <strain evidence="9 10">IRBG74</strain>
        <plasmid evidence="10">IRBL74_p</plasmid>
    </source>
</reference>
<dbReference type="EC" id="1.1.1.264" evidence="9"/>
<keyword evidence="5 9" id="KW-0560">Oxidoreductase</keyword>
<comment type="similarity">
    <text evidence="2 6">Belongs to the zinc-containing alcohol dehydrogenase family.</text>
</comment>